<evidence type="ECO:0000256" key="1">
    <source>
        <dbReference type="SAM" id="MobiDB-lite"/>
    </source>
</evidence>
<name>A0A8J2WI63_9CRUS</name>
<dbReference type="GO" id="GO:0017075">
    <property type="term" value="F:syntaxin-1 binding"/>
    <property type="evidence" value="ECO:0007669"/>
    <property type="project" value="TreeGrafter"/>
</dbReference>
<dbReference type="PANTHER" id="PTHR10480">
    <property type="entry name" value="PROTEIN UNC-13 HOMOLOG"/>
    <property type="match status" value="1"/>
</dbReference>
<organism evidence="3 4">
    <name type="scientific">Daphnia galeata</name>
    <dbReference type="NCBI Taxonomy" id="27404"/>
    <lineage>
        <taxon>Eukaryota</taxon>
        <taxon>Metazoa</taxon>
        <taxon>Ecdysozoa</taxon>
        <taxon>Arthropoda</taxon>
        <taxon>Crustacea</taxon>
        <taxon>Branchiopoda</taxon>
        <taxon>Diplostraca</taxon>
        <taxon>Cladocera</taxon>
        <taxon>Anomopoda</taxon>
        <taxon>Daphniidae</taxon>
        <taxon>Daphnia</taxon>
    </lineage>
</organism>
<dbReference type="SMART" id="SM00239">
    <property type="entry name" value="C2"/>
    <property type="match status" value="1"/>
</dbReference>
<reference evidence="3" key="1">
    <citation type="submission" date="2021-11" db="EMBL/GenBank/DDBJ databases">
        <authorList>
            <person name="Schell T."/>
        </authorList>
    </citation>
    <scope>NUCLEOTIDE SEQUENCE</scope>
    <source>
        <strain evidence="3">M5</strain>
    </source>
</reference>
<feature type="compositionally biased region" description="Polar residues" evidence="1">
    <location>
        <begin position="76"/>
        <end position="87"/>
    </location>
</feature>
<dbReference type="EMBL" id="CAKKLH010000281">
    <property type="protein sequence ID" value="CAH0108101.1"/>
    <property type="molecule type" value="Genomic_DNA"/>
</dbReference>
<dbReference type="GO" id="GO:0031594">
    <property type="term" value="C:neuromuscular junction"/>
    <property type="evidence" value="ECO:0007669"/>
    <property type="project" value="TreeGrafter"/>
</dbReference>
<dbReference type="OrthoDB" id="10053234at2759"/>
<dbReference type="InterPro" id="IPR027080">
    <property type="entry name" value="Unc-13"/>
</dbReference>
<dbReference type="Gene3D" id="2.60.40.150">
    <property type="entry name" value="C2 domain"/>
    <property type="match status" value="1"/>
</dbReference>
<sequence>MNTTTTKKHNNKKKQWQLTNQKTNTPKAPVTNANAEWRKKPDIPVEMEKDRSEDRDVDEEGAGQEETADETFGDSYEQSGDQRQQTPSKKKSIHNQSKQSGTGIRYSNATPHPPHPPSGYLWLKQSLDDSTPLDGNIFLSRCVASKMASPKTSKKGRQHPLHSQCISHQRRDRIQLLDNDLPSVEEGSVGEVSVQVDLFTHPGSGEHKVTVKVVAANDLKWLVQQGIFRPFVETNLVGPHLADKKRKFATKSKSNTWSPKYNETFHFAIGNEETLESFELHICVKDYCFARDDALVGVAVMQLKDIVEQGSCACWLALGKRCHMDETGWTILRILSQRTNDEVAREFVKMKSEVRPDESVVQQQS</sequence>
<dbReference type="GO" id="GO:0099525">
    <property type="term" value="P:presynaptic dense core vesicle exocytosis"/>
    <property type="evidence" value="ECO:0007669"/>
    <property type="project" value="TreeGrafter"/>
</dbReference>
<proteinExistence type="predicted"/>
<dbReference type="GO" id="GO:0035249">
    <property type="term" value="P:synaptic transmission, glutamatergic"/>
    <property type="evidence" value="ECO:0007669"/>
    <property type="project" value="TreeGrafter"/>
</dbReference>
<dbReference type="Pfam" id="PF00168">
    <property type="entry name" value="C2"/>
    <property type="match status" value="1"/>
</dbReference>
<dbReference type="GO" id="GO:0043195">
    <property type="term" value="C:terminal bouton"/>
    <property type="evidence" value="ECO:0007669"/>
    <property type="project" value="TreeGrafter"/>
</dbReference>
<dbReference type="GO" id="GO:0098831">
    <property type="term" value="C:presynaptic active zone cytoplasmic component"/>
    <property type="evidence" value="ECO:0007669"/>
    <property type="project" value="TreeGrafter"/>
</dbReference>
<dbReference type="GO" id="GO:0016081">
    <property type="term" value="P:synaptic vesicle docking"/>
    <property type="evidence" value="ECO:0007669"/>
    <property type="project" value="TreeGrafter"/>
</dbReference>
<dbReference type="SUPFAM" id="SSF49562">
    <property type="entry name" value="C2 domain (Calcium/lipid-binding domain, CaLB)"/>
    <property type="match status" value="1"/>
</dbReference>
<evidence type="ECO:0000259" key="2">
    <source>
        <dbReference type="PROSITE" id="PS50004"/>
    </source>
</evidence>
<comment type="caution">
    <text evidence="3">The sequence shown here is derived from an EMBL/GenBank/DDBJ whole genome shotgun (WGS) entry which is preliminary data.</text>
</comment>
<dbReference type="AlphaFoldDB" id="A0A8J2WI63"/>
<dbReference type="PROSITE" id="PS50004">
    <property type="entry name" value="C2"/>
    <property type="match status" value="1"/>
</dbReference>
<keyword evidence="4" id="KW-1185">Reference proteome</keyword>
<dbReference type="GO" id="GO:0019992">
    <property type="term" value="F:diacylglycerol binding"/>
    <property type="evidence" value="ECO:0007669"/>
    <property type="project" value="InterPro"/>
</dbReference>
<protein>
    <recommendedName>
        <fullName evidence="2">C2 domain-containing protein</fullName>
    </recommendedName>
</protein>
<dbReference type="PANTHER" id="PTHR10480:SF12">
    <property type="entry name" value="UNC-13, ISOFORM E"/>
    <property type="match status" value="1"/>
</dbReference>
<feature type="compositionally biased region" description="Basic residues" evidence="1">
    <location>
        <begin position="1"/>
        <end position="15"/>
    </location>
</feature>
<feature type="compositionally biased region" description="Acidic residues" evidence="1">
    <location>
        <begin position="55"/>
        <end position="72"/>
    </location>
</feature>
<dbReference type="GO" id="GO:0016082">
    <property type="term" value="P:synaptic vesicle priming"/>
    <property type="evidence" value="ECO:0007669"/>
    <property type="project" value="TreeGrafter"/>
</dbReference>
<dbReference type="InterPro" id="IPR035892">
    <property type="entry name" value="C2_domain_sf"/>
</dbReference>
<evidence type="ECO:0000313" key="3">
    <source>
        <dbReference type="EMBL" id="CAH0108101.1"/>
    </source>
</evidence>
<dbReference type="InterPro" id="IPR000008">
    <property type="entry name" value="C2_dom"/>
</dbReference>
<dbReference type="CDD" id="cd08395">
    <property type="entry name" value="C2C_Munc13"/>
    <property type="match status" value="1"/>
</dbReference>
<feature type="domain" description="C2" evidence="2">
    <location>
        <begin position="188"/>
        <end position="316"/>
    </location>
</feature>
<evidence type="ECO:0000313" key="4">
    <source>
        <dbReference type="Proteomes" id="UP000789390"/>
    </source>
</evidence>
<accession>A0A8J2WI63</accession>
<dbReference type="Proteomes" id="UP000789390">
    <property type="component" value="Unassembled WGS sequence"/>
</dbReference>
<dbReference type="GO" id="GO:0005516">
    <property type="term" value="F:calmodulin binding"/>
    <property type="evidence" value="ECO:0007669"/>
    <property type="project" value="TreeGrafter"/>
</dbReference>
<feature type="compositionally biased region" description="Basic and acidic residues" evidence="1">
    <location>
        <begin position="36"/>
        <end position="54"/>
    </location>
</feature>
<feature type="compositionally biased region" description="Polar residues" evidence="1">
    <location>
        <begin position="16"/>
        <end position="34"/>
    </location>
</feature>
<gene>
    <name evidence="3" type="ORF">DGAL_LOCUS11467</name>
</gene>
<feature type="compositionally biased region" description="Polar residues" evidence="1">
    <location>
        <begin position="94"/>
        <end position="110"/>
    </location>
</feature>
<dbReference type="FunFam" id="2.60.40.150:FF:000014">
    <property type="entry name" value="protein unc-13 homolog B"/>
    <property type="match status" value="1"/>
</dbReference>
<feature type="region of interest" description="Disordered" evidence="1">
    <location>
        <begin position="1"/>
        <end position="123"/>
    </location>
</feature>
<dbReference type="GO" id="GO:0030672">
    <property type="term" value="C:synaptic vesicle membrane"/>
    <property type="evidence" value="ECO:0007669"/>
    <property type="project" value="TreeGrafter"/>
</dbReference>
<dbReference type="GO" id="GO:0042734">
    <property type="term" value="C:presynaptic membrane"/>
    <property type="evidence" value="ECO:0007669"/>
    <property type="project" value="TreeGrafter"/>
</dbReference>
<dbReference type="GO" id="GO:0061789">
    <property type="term" value="P:dense core granule priming"/>
    <property type="evidence" value="ECO:0007669"/>
    <property type="project" value="TreeGrafter"/>
</dbReference>